<dbReference type="InterPro" id="IPR046796">
    <property type="entry name" value="Transposase_32_dom"/>
</dbReference>
<accession>A0AAN8T1S2</accession>
<organism evidence="2 3">
    <name type="scientific">Solanum bulbocastanum</name>
    <name type="common">Wild potato</name>
    <dbReference type="NCBI Taxonomy" id="147425"/>
    <lineage>
        <taxon>Eukaryota</taxon>
        <taxon>Viridiplantae</taxon>
        <taxon>Streptophyta</taxon>
        <taxon>Embryophyta</taxon>
        <taxon>Tracheophyta</taxon>
        <taxon>Spermatophyta</taxon>
        <taxon>Magnoliopsida</taxon>
        <taxon>eudicotyledons</taxon>
        <taxon>Gunneridae</taxon>
        <taxon>Pentapetalae</taxon>
        <taxon>asterids</taxon>
        <taxon>lamiids</taxon>
        <taxon>Solanales</taxon>
        <taxon>Solanaceae</taxon>
        <taxon>Solanoideae</taxon>
        <taxon>Solaneae</taxon>
        <taxon>Solanum</taxon>
    </lineage>
</organism>
<dbReference type="PANTHER" id="PTHR33180">
    <property type="entry name" value="PHOTOSYSTEM II CP43 REACTION CENTER PROTEIN"/>
    <property type="match status" value="1"/>
</dbReference>
<dbReference type="Pfam" id="PF20167">
    <property type="entry name" value="Transposase_32"/>
    <property type="match status" value="1"/>
</dbReference>
<feature type="domain" description="Putative plant transposon protein" evidence="1">
    <location>
        <begin position="8"/>
        <end position="107"/>
    </location>
</feature>
<proteinExistence type="predicted"/>
<evidence type="ECO:0000313" key="3">
    <source>
        <dbReference type="Proteomes" id="UP001371456"/>
    </source>
</evidence>
<keyword evidence="3" id="KW-1185">Reference proteome</keyword>
<name>A0AAN8T1S2_SOLBU</name>
<evidence type="ECO:0000313" key="2">
    <source>
        <dbReference type="EMBL" id="KAK6780078.1"/>
    </source>
</evidence>
<dbReference type="EMBL" id="JBANQN010000009">
    <property type="protein sequence ID" value="KAK6780078.1"/>
    <property type="molecule type" value="Genomic_DNA"/>
</dbReference>
<gene>
    <name evidence="2" type="ORF">RDI58_022262</name>
</gene>
<protein>
    <recommendedName>
        <fullName evidence="1">Putative plant transposon protein domain-containing protein</fullName>
    </recommendedName>
</protein>
<reference evidence="2 3" key="1">
    <citation type="submission" date="2024-02" db="EMBL/GenBank/DDBJ databases">
        <title>de novo genome assembly of Solanum bulbocastanum strain 11H21.</title>
        <authorList>
            <person name="Hosaka A.J."/>
        </authorList>
    </citation>
    <scope>NUCLEOTIDE SEQUENCE [LARGE SCALE GENOMIC DNA]</scope>
    <source>
        <tissue evidence="2">Young leaves</tissue>
    </source>
</reference>
<dbReference type="PANTHER" id="PTHR33180:SF31">
    <property type="entry name" value="POLYPROTEIN PROTEIN"/>
    <property type="match status" value="1"/>
</dbReference>
<comment type="caution">
    <text evidence="2">The sequence shown here is derived from an EMBL/GenBank/DDBJ whole genome shotgun (WGS) entry which is preliminary data.</text>
</comment>
<dbReference type="Proteomes" id="UP001371456">
    <property type="component" value="Unassembled WGS sequence"/>
</dbReference>
<sequence>MKKLLAPLILDDNFPKWLAEGVSIEKKDLNVAARYLFGFISSTIMPSQNELILRLSKANCLGCIIEKTRINLGMIIVSEIHKRAKKIKPSLPFSILITALCKRARVPRDAKKDMELVATASTKASLPTPAPGLSGISDAITTPANPPGSSGASLPPIPTTVVASCGPIELKKDVDYLKSTDMSMIFGTVKILYMTEMPQTTTGHGDRAKHIADLESEAKTDKEMHEETEEAADEDLIETEEIMIDVVVQASLAKAPAEGSNEASPSRGHSG</sequence>
<evidence type="ECO:0000259" key="1">
    <source>
        <dbReference type="Pfam" id="PF20167"/>
    </source>
</evidence>
<dbReference type="AlphaFoldDB" id="A0AAN8T1S2"/>